<reference evidence="9 10" key="1">
    <citation type="submission" date="2016-11" db="EMBL/GenBank/DDBJ databases">
        <authorList>
            <person name="Jaros S."/>
            <person name="Januszkiewicz K."/>
            <person name="Wedrychowicz H."/>
        </authorList>
    </citation>
    <scope>NUCLEOTIDE SEQUENCE [LARGE SCALE GENOMIC DNA]</scope>
    <source>
        <strain evidence="9 10">DSM 27063</strain>
    </source>
</reference>
<dbReference type="EMBL" id="FQZE01000016">
    <property type="protein sequence ID" value="SHJ33062.1"/>
    <property type="molecule type" value="Genomic_DNA"/>
</dbReference>
<evidence type="ECO:0000256" key="3">
    <source>
        <dbReference type="ARBA" id="ARBA00012663"/>
    </source>
</evidence>
<dbReference type="Pfam" id="PF00728">
    <property type="entry name" value="Glyco_hydro_20"/>
    <property type="match status" value="1"/>
</dbReference>
<evidence type="ECO:0000259" key="7">
    <source>
        <dbReference type="Pfam" id="PF00728"/>
    </source>
</evidence>
<gene>
    <name evidence="9" type="ORF">SAMN05444280_11682</name>
</gene>
<dbReference type="InterPro" id="IPR015883">
    <property type="entry name" value="Glyco_hydro_20_cat"/>
</dbReference>
<dbReference type="PANTHER" id="PTHR22600">
    <property type="entry name" value="BETA-HEXOSAMINIDASE"/>
    <property type="match status" value="1"/>
</dbReference>
<dbReference type="GO" id="GO:0004563">
    <property type="term" value="F:beta-N-acetylhexosaminidase activity"/>
    <property type="evidence" value="ECO:0007669"/>
    <property type="project" value="UniProtKB-EC"/>
</dbReference>
<evidence type="ECO:0000256" key="4">
    <source>
        <dbReference type="ARBA" id="ARBA00022801"/>
    </source>
</evidence>
<evidence type="ECO:0000256" key="2">
    <source>
        <dbReference type="ARBA" id="ARBA00006285"/>
    </source>
</evidence>
<comment type="catalytic activity">
    <reaction evidence="1">
        <text>Hydrolysis of terminal non-reducing N-acetyl-D-hexosamine residues in N-acetyl-beta-D-hexosaminides.</text>
        <dbReference type="EC" id="3.2.1.52"/>
    </reaction>
</comment>
<dbReference type="GO" id="GO:0005975">
    <property type="term" value="P:carbohydrate metabolic process"/>
    <property type="evidence" value="ECO:0007669"/>
    <property type="project" value="InterPro"/>
</dbReference>
<dbReference type="InterPro" id="IPR025705">
    <property type="entry name" value="Beta_hexosaminidase_sua/sub"/>
</dbReference>
<dbReference type="InterPro" id="IPR029018">
    <property type="entry name" value="Hex-like_dom2"/>
</dbReference>
<dbReference type="SUPFAM" id="SSF51445">
    <property type="entry name" value="(Trans)glycosidases"/>
    <property type="match status" value="1"/>
</dbReference>
<evidence type="ECO:0000313" key="9">
    <source>
        <dbReference type="EMBL" id="SHJ33062.1"/>
    </source>
</evidence>
<evidence type="ECO:0000259" key="8">
    <source>
        <dbReference type="Pfam" id="PF02838"/>
    </source>
</evidence>
<feature type="domain" description="Beta-hexosaminidase bacterial type N-terminal" evidence="8">
    <location>
        <begin position="59"/>
        <end position="113"/>
    </location>
</feature>
<organism evidence="9 10">
    <name type="scientific">Tangfeifania diversioriginum</name>
    <dbReference type="NCBI Taxonomy" id="1168035"/>
    <lineage>
        <taxon>Bacteria</taxon>
        <taxon>Pseudomonadati</taxon>
        <taxon>Bacteroidota</taxon>
        <taxon>Bacteroidia</taxon>
        <taxon>Marinilabiliales</taxon>
        <taxon>Prolixibacteraceae</taxon>
        <taxon>Tangfeifania</taxon>
    </lineage>
</organism>
<keyword evidence="4 9" id="KW-0378">Hydrolase</keyword>
<evidence type="ECO:0000313" key="10">
    <source>
        <dbReference type="Proteomes" id="UP000184050"/>
    </source>
</evidence>
<protein>
    <recommendedName>
        <fullName evidence="3">beta-N-acetylhexosaminidase</fullName>
        <ecNumber evidence="3">3.2.1.52</ecNumber>
    </recommendedName>
</protein>
<feature type="domain" description="Glycoside hydrolase family 20 catalytic" evidence="7">
    <location>
        <begin position="116"/>
        <end position="220"/>
    </location>
</feature>
<dbReference type="PRINTS" id="PR00738">
    <property type="entry name" value="GLHYDRLASE20"/>
</dbReference>
<dbReference type="Gene3D" id="3.20.20.80">
    <property type="entry name" value="Glycosidases"/>
    <property type="match status" value="1"/>
</dbReference>
<dbReference type="Proteomes" id="UP000184050">
    <property type="component" value="Unassembled WGS sequence"/>
</dbReference>
<comment type="similarity">
    <text evidence="2">Belongs to the glycosyl hydrolase 20 family.</text>
</comment>
<dbReference type="STRING" id="1168035.SAMN05444280_11682"/>
<evidence type="ECO:0000256" key="6">
    <source>
        <dbReference type="PIRSR" id="PIRSR625705-1"/>
    </source>
</evidence>
<dbReference type="EC" id="3.2.1.52" evidence="3"/>
<evidence type="ECO:0000256" key="1">
    <source>
        <dbReference type="ARBA" id="ARBA00001231"/>
    </source>
</evidence>
<keyword evidence="5" id="KW-0326">Glycosidase</keyword>
<name>A0A1M6IF33_9BACT</name>
<proteinExistence type="inferred from homology"/>
<feature type="active site" description="Proton donor" evidence="6">
    <location>
        <position position="259"/>
    </location>
</feature>
<dbReference type="GO" id="GO:0016020">
    <property type="term" value="C:membrane"/>
    <property type="evidence" value="ECO:0007669"/>
    <property type="project" value="TreeGrafter"/>
</dbReference>
<dbReference type="InterPro" id="IPR015882">
    <property type="entry name" value="HEX_bac_N"/>
</dbReference>
<dbReference type="PANTHER" id="PTHR22600:SF57">
    <property type="entry name" value="BETA-N-ACETYLHEXOSAMINIDASE"/>
    <property type="match status" value="1"/>
</dbReference>
<dbReference type="GO" id="GO:0030203">
    <property type="term" value="P:glycosaminoglycan metabolic process"/>
    <property type="evidence" value="ECO:0007669"/>
    <property type="project" value="TreeGrafter"/>
</dbReference>
<dbReference type="Gene3D" id="3.30.379.10">
    <property type="entry name" value="Chitobiase/beta-hexosaminidase domain 2-like"/>
    <property type="match status" value="1"/>
</dbReference>
<dbReference type="AlphaFoldDB" id="A0A1M6IF33"/>
<dbReference type="SUPFAM" id="SSF55545">
    <property type="entry name" value="beta-N-acetylhexosaminidase-like domain"/>
    <property type="match status" value="1"/>
</dbReference>
<dbReference type="InterPro" id="IPR017853">
    <property type="entry name" value="GH"/>
</dbReference>
<accession>A0A1M6IF33</accession>
<dbReference type="Pfam" id="PF02838">
    <property type="entry name" value="Glyco_hydro_20b"/>
    <property type="match status" value="1"/>
</dbReference>
<evidence type="ECO:0000256" key="5">
    <source>
        <dbReference type="ARBA" id="ARBA00023295"/>
    </source>
</evidence>
<sequence>MLLVVFSAFLMVQCTSEKAEQPALIPMPQNLEWNGEAFNMVDSSARFGQRIVPHLNEIPLNENEAYSLDVTSDSLILSALTEEGLFRGLQTVKQLTYFENGKRFVAGCSIRDWPAFRLRGFMQDVGRNFQPVEMLKEQIDVLATYKFNAFHFHVTDNPGWRLESKEYPQLNSPESMSRWPGKYYTQEEFKVLVDYCYERKITLIPEFDLPGHSAAFRKAFGFESMNDPRVQPVLIDLIDELVSLVPPEKMPYIHLGTDEVWHSYEEPSPTLLPALLERVTQYHGRELIVWRPGQHIEGDSVSITQLWSSNGHPKPGHRYLDSRLNYLNHLDPLAGIPQLYFERINGAAHGDSLRMGGILCNWNDNLVANQYDAVLHNPVYPGIVTYSETSWTGQSEGFGEKYLAKFPERNSSAFQKYTDFEERLIKHRDLYFQDKPFPYVKQTHIKWRIAGPFNHKGDVNKKFPPEDSIAAEYVVDSERYAWSEPVIGGTVHLSHFFGYPSLFPKETGTYYAFTRIWSPEDQTVNSWIGFHDWSRSGGRRGGPFPNQGQWHNTNPQVWLNGEIIQPPEWINPGLEDSSSEIPFSDENYYFREPTKIQLRKGWNEVLLKIPVIPQTWKRMFTFVPVQVEAGNVSEIEELKFFAEIKKLNK</sequence>
<keyword evidence="10" id="KW-1185">Reference proteome</keyword>